<protein>
    <submittedName>
        <fullName evidence="1">Uncharacterized protein</fullName>
    </submittedName>
</protein>
<dbReference type="EMBL" id="VSSQ01078167">
    <property type="protein sequence ID" value="MPN28045.1"/>
    <property type="molecule type" value="Genomic_DNA"/>
</dbReference>
<dbReference type="AlphaFoldDB" id="A0A645GMT4"/>
<proteinExistence type="predicted"/>
<organism evidence="1">
    <name type="scientific">bioreactor metagenome</name>
    <dbReference type="NCBI Taxonomy" id="1076179"/>
    <lineage>
        <taxon>unclassified sequences</taxon>
        <taxon>metagenomes</taxon>
        <taxon>ecological metagenomes</taxon>
    </lineage>
</organism>
<gene>
    <name evidence="1" type="ORF">SDC9_175484</name>
</gene>
<sequence>MAIESTDEHNGEEHVDIYNVQLDDKVTKFILSDIVSNLKKDKDTVEFIKRIKDSFILLPALKVDSKNEDKKEFYKAINIIHDNIPLYCNIIINILDNIDTFNINEERGIKLRCGVNSKGYLVSESIILKLKIDLSNMKNLINNEEEKKYTGVYTINIEFNNKLNNINEGKKIDFPVLNKENCIDYFKWTK</sequence>
<comment type="caution">
    <text evidence="1">The sequence shown here is derived from an EMBL/GenBank/DDBJ whole genome shotgun (WGS) entry which is preliminary data.</text>
</comment>
<name>A0A645GMT4_9ZZZZ</name>
<evidence type="ECO:0000313" key="1">
    <source>
        <dbReference type="EMBL" id="MPN28045.1"/>
    </source>
</evidence>
<reference evidence="1" key="1">
    <citation type="submission" date="2019-08" db="EMBL/GenBank/DDBJ databases">
        <authorList>
            <person name="Kucharzyk K."/>
            <person name="Murdoch R.W."/>
            <person name="Higgins S."/>
            <person name="Loffler F."/>
        </authorList>
    </citation>
    <scope>NUCLEOTIDE SEQUENCE</scope>
</reference>
<accession>A0A645GMT4</accession>